<dbReference type="CDD" id="cd02042">
    <property type="entry name" value="ParAB_family"/>
    <property type="match status" value="1"/>
</dbReference>
<keyword evidence="3" id="KW-1185">Reference proteome</keyword>
<dbReference type="PANTHER" id="PTHR13696:SF52">
    <property type="entry name" value="PARA FAMILY PROTEIN CT_582"/>
    <property type="match status" value="1"/>
</dbReference>
<dbReference type="Proteomes" id="UP000187486">
    <property type="component" value="Unassembled WGS sequence"/>
</dbReference>
<dbReference type="STRING" id="76021.BS329_15610"/>
<proteinExistence type="predicted"/>
<gene>
    <name evidence="2" type="ORF">BS329_15610</name>
</gene>
<dbReference type="AlphaFoldDB" id="A0A1R0KUB1"/>
<dbReference type="InterPro" id="IPR027417">
    <property type="entry name" value="P-loop_NTPase"/>
</dbReference>
<dbReference type="EMBL" id="MQUQ01000007">
    <property type="protein sequence ID" value="OLZ51690.1"/>
    <property type="molecule type" value="Genomic_DNA"/>
</dbReference>
<evidence type="ECO:0000259" key="1">
    <source>
        <dbReference type="Pfam" id="PF13614"/>
    </source>
</evidence>
<organism evidence="2 3">
    <name type="scientific">Amycolatopsis coloradensis</name>
    <dbReference type="NCBI Taxonomy" id="76021"/>
    <lineage>
        <taxon>Bacteria</taxon>
        <taxon>Bacillati</taxon>
        <taxon>Actinomycetota</taxon>
        <taxon>Actinomycetes</taxon>
        <taxon>Pseudonocardiales</taxon>
        <taxon>Pseudonocardiaceae</taxon>
        <taxon>Amycolatopsis</taxon>
    </lineage>
</organism>
<dbReference type="Gene3D" id="3.40.50.300">
    <property type="entry name" value="P-loop containing nucleotide triphosphate hydrolases"/>
    <property type="match status" value="1"/>
</dbReference>
<sequence>MIAFFNGKGGAGKTSLSTNTAATIAGSLAAARSRKRALLIQLDKQGDAGLDLGYRYQDDDRGKDDDGLSIFNVCIGAGSLNIIRGVRENLDVVPGGNMIENLSSFLKGSDAKKRADARLRFAEAIAAVAHEYEYICIDCPPIDEELQVLGLVAAAWILIPVQFDASSLYGLEGVSDGIEEAEQLNPELDVLGIVMFAFDSRDLRRYTEKGTGEERYRETGQRARVRRKLQQELERLKSKSIVFQTVITNNRNVAEDCRDFGRTAAEVAEAAKHPEWRKLRVKNGLSAFTAEAAMNVAADYEDLASEAISRVKMLEAAKRNASDAQ</sequence>
<dbReference type="PANTHER" id="PTHR13696">
    <property type="entry name" value="P-LOOP CONTAINING NUCLEOSIDE TRIPHOSPHATE HYDROLASE"/>
    <property type="match status" value="1"/>
</dbReference>
<evidence type="ECO:0000313" key="2">
    <source>
        <dbReference type="EMBL" id="OLZ51690.1"/>
    </source>
</evidence>
<comment type="caution">
    <text evidence="2">The sequence shown here is derived from an EMBL/GenBank/DDBJ whole genome shotgun (WGS) entry which is preliminary data.</text>
</comment>
<dbReference type="Pfam" id="PF13614">
    <property type="entry name" value="AAA_31"/>
    <property type="match status" value="1"/>
</dbReference>
<accession>A0A1R0KUB1</accession>
<dbReference type="InterPro" id="IPR050678">
    <property type="entry name" value="DNA_Partitioning_ATPase"/>
</dbReference>
<evidence type="ECO:0000313" key="3">
    <source>
        <dbReference type="Proteomes" id="UP000187486"/>
    </source>
</evidence>
<protein>
    <recommendedName>
        <fullName evidence="1">AAA domain-containing protein</fullName>
    </recommendedName>
</protein>
<dbReference type="InterPro" id="IPR025669">
    <property type="entry name" value="AAA_dom"/>
</dbReference>
<reference evidence="2 3" key="1">
    <citation type="submission" date="2016-01" db="EMBL/GenBank/DDBJ databases">
        <title>Amycolatopsis coloradensis genome sequencing and assembly.</title>
        <authorList>
            <person name="Mayilraj S."/>
        </authorList>
    </citation>
    <scope>NUCLEOTIDE SEQUENCE [LARGE SCALE GENOMIC DNA]</scope>
    <source>
        <strain evidence="2 3">DSM 44225</strain>
    </source>
</reference>
<feature type="domain" description="AAA" evidence="1">
    <location>
        <begin position="1"/>
        <end position="189"/>
    </location>
</feature>
<dbReference type="SUPFAM" id="SSF52540">
    <property type="entry name" value="P-loop containing nucleoside triphosphate hydrolases"/>
    <property type="match status" value="1"/>
</dbReference>
<name>A0A1R0KUB1_9PSEU</name>